<dbReference type="AlphaFoldDB" id="A0A172WUH2"/>
<organism evidence="2 3">
    <name type="scientific">Stutzerimonas stutzeri</name>
    <name type="common">Pseudomonas stutzeri</name>
    <dbReference type="NCBI Taxonomy" id="316"/>
    <lineage>
        <taxon>Bacteria</taxon>
        <taxon>Pseudomonadati</taxon>
        <taxon>Pseudomonadota</taxon>
        <taxon>Gammaproteobacteria</taxon>
        <taxon>Pseudomonadales</taxon>
        <taxon>Pseudomonadaceae</taxon>
        <taxon>Stutzerimonas</taxon>
    </lineage>
</organism>
<evidence type="ECO:0000313" key="3">
    <source>
        <dbReference type="Proteomes" id="UP000077787"/>
    </source>
</evidence>
<keyword evidence="1" id="KW-0812">Transmembrane</keyword>
<dbReference type="OrthoDB" id="129807at2"/>
<gene>
    <name evidence="2" type="ORF">PS273GM_18310</name>
</gene>
<reference evidence="2 3" key="1">
    <citation type="submission" date="2016-05" db="EMBL/GenBank/DDBJ databases">
        <title>Genome sequence of Pseudomonas stutzeri 273 and identification of the exopolysaccharide biosynthesis locus.</title>
        <authorList>
            <person name="Wu S."/>
            <person name="Sun C."/>
        </authorList>
    </citation>
    <scope>NUCLEOTIDE SEQUENCE [LARGE SCALE GENOMIC DNA]</scope>
    <source>
        <strain evidence="2 3">273</strain>
    </source>
</reference>
<evidence type="ECO:0000256" key="1">
    <source>
        <dbReference type="SAM" id="Phobius"/>
    </source>
</evidence>
<protein>
    <submittedName>
        <fullName evidence="2">Uncharacterized protein</fullName>
    </submittedName>
</protein>
<dbReference type="EMBL" id="CP015641">
    <property type="protein sequence ID" value="ANF26947.1"/>
    <property type="molecule type" value="Genomic_DNA"/>
</dbReference>
<accession>A0A172WUH2</accession>
<name>A0A172WUH2_STUST</name>
<proteinExistence type="predicted"/>
<sequence>MSVPVDPRSKEDGFEHHDAKVRVLLMIGFGLVIALAVSLAAVGLLLSYYHTTPEPPVSGLERDRIIPPEPRLETQALGNGPEVILEAQQRLSRYAWVDREAGVARIPLQRARVLLLERGWPAPVEANGEQAVRLQQAKQRAKPQ</sequence>
<keyword evidence="1" id="KW-0472">Membrane</keyword>
<keyword evidence="1" id="KW-1133">Transmembrane helix</keyword>
<evidence type="ECO:0000313" key="2">
    <source>
        <dbReference type="EMBL" id="ANF26947.1"/>
    </source>
</evidence>
<dbReference type="Proteomes" id="UP000077787">
    <property type="component" value="Chromosome"/>
</dbReference>
<dbReference type="RefSeq" id="WP_064482169.1">
    <property type="nucleotide sequence ID" value="NZ_CP015641.1"/>
</dbReference>
<feature type="transmembrane region" description="Helical" evidence="1">
    <location>
        <begin position="21"/>
        <end position="49"/>
    </location>
</feature>